<name>A0AAP3GV71_9LACO</name>
<evidence type="ECO:0000313" key="1">
    <source>
        <dbReference type="EMBL" id="MCZ3844149.1"/>
    </source>
</evidence>
<sequence length="96" mass="11322">MNIKEIFENSKFENETDFFKFMEKTDLMRVDRVSSFLGCGSQEGYLIHLDDFIIDTSTGLLYMPFKNGVLFIDKVKCLEFNKLMDDIRETLNDEEN</sequence>
<dbReference type="Proteomes" id="UP001213015">
    <property type="component" value="Unassembled WGS sequence"/>
</dbReference>
<accession>A0AAP3GV71</accession>
<gene>
    <name evidence="1" type="ORF">L2422_01240</name>
</gene>
<evidence type="ECO:0000313" key="2">
    <source>
        <dbReference type="Proteomes" id="UP001213015"/>
    </source>
</evidence>
<dbReference type="AlphaFoldDB" id="A0AAP3GV71"/>
<protein>
    <submittedName>
        <fullName evidence="1">Uncharacterized protein</fullName>
    </submittedName>
</protein>
<reference evidence="1" key="1">
    <citation type="submission" date="2022-01" db="EMBL/GenBank/DDBJ databases">
        <title>VMRC isolate genome collection.</title>
        <authorList>
            <person name="France M."/>
            <person name="Rutt L."/>
            <person name="Humphrys M."/>
            <person name="Ravel J."/>
        </authorList>
    </citation>
    <scope>NUCLEOTIDE SEQUENCE</scope>
    <source>
        <strain evidence="1">C0127B5</strain>
    </source>
</reference>
<dbReference type="RefSeq" id="WP_265669136.1">
    <property type="nucleotide sequence ID" value="NZ_JAKHKO010000001.1"/>
</dbReference>
<comment type="caution">
    <text evidence="1">The sequence shown here is derived from an EMBL/GenBank/DDBJ whole genome shotgun (WGS) entry which is preliminary data.</text>
</comment>
<organism evidence="1 2">
    <name type="scientific">Lactobacillus mulieris</name>
    <dbReference type="NCBI Taxonomy" id="2508708"/>
    <lineage>
        <taxon>Bacteria</taxon>
        <taxon>Bacillati</taxon>
        <taxon>Bacillota</taxon>
        <taxon>Bacilli</taxon>
        <taxon>Lactobacillales</taxon>
        <taxon>Lactobacillaceae</taxon>
        <taxon>Lactobacillus</taxon>
    </lineage>
</organism>
<proteinExistence type="predicted"/>
<dbReference type="EMBL" id="JAKHLF010000001">
    <property type="protein sequence ID" value="MCZ3844149.1"/>
    <property type="molecule type" value="Genomic_DNA"/>
</dbReference>